<dbReference type="Gene3D" id="3.40.50.2000">
    <property type="entry name" value="Glycogen Phosphorylase B"/>
    <property type="match status" value="2"/>
</dbReference>
<name>M7XQR7_9BACT</name>
<dbReference type="STRING" id="1239962.C943_03067"/>
<evidence type="ECO:0000313" key="2">
    <source>
        <dbReference type="EMBL" id="EMS30872.1"/>
    </source>
</evidence>
<dbReference type="InterPro" id="IPR001296">
    <property type="entry name" value="Glyco_trans_1"/>
</dbReference>
<dbReference type="CDD" id="cd03801">
    <property type="entry name" value="GT4_PimA-like"/>
    <property type="match status" value="1"/>
</dbReference>
<dbReference type="AlphaFoldDB" id="M7XQR7"/>
<comment type="caution">
    <text evidence="2">The sequence shown here is derived from an EMBL/GenBank/DDBJ whole genome shotgun (WGS) entry which is preliminary data.</text>
</comment>
<protein>
    <submittedName>
        <fullName evidence="2">Glycosyltransferase family 4</fullName>
    </submittedName>
</protein>
<organism evidence="2 3">
    <name type="scientific">Mariniradius saccharolyticus AK6</name>
    <dbReference type="NCBI Taxonomy" id="1239962"/>
    <lineage>
        <taxon>Bacteria</taxon>
        <taxon>Pseudomonadati</taxon>
        <taxon>Bacteroidota</taxon>
        <taxon>Cytophagia</taxon>
        <taxon>Cytophagales</taxon>
        <taxon>Cyclobacteriaceae</taxon>
        <taxon>Mariniradius</taxon>
    </lineage>
</organism>
<gene>
    <name evidence="2" type="ORF">C943_03067</name>
</gene>
<dbReference type="InterPro" id="IPR050194">
    <property type="entry name" value="Glycosyltransferase_grp1"/>
</dbReference>
<accession>M7XQR7</accession>
<dbReference type="eggNOG" id="COG0438">
    <property type="taxonomic scope" value="Bacteria"/>
</dbReference>
<dbReference type="InParanoid" id="M7XQR7"/>
<dbReference type="Pfam" id="PF00534">
    <property type="entry name" value="Glycos_transf_1"/>
    <property type="match status" value="1"/>
</dbReference>
<dbReference type="EMBL" id="AMZY02000031">
    <property type="protein sequence ID" value="EMS30872.1"/>
    <property type="molecule type" value="Genomic_DNA"/>
</dbReference>
<feature type="domain" description="Glycosyl transferase family 1" evidence="1">
    <location>
        <begin position="194"/>
        <end position="324"/>
    </location>
</feature>
<keyword evidence="3" id="KW-1185">Reference proteome</keyword>
<dbReference type="PANTHER" id="PTHR45947">
    <property type="entry name" value="SULFOQUINOVOSYL TRANSFERASE SQD2"/>
    <property type="match status" value="1"/>
</dbReference>
<dbReference type="GO" id="GO:0016757">
    <property type="term" value="F:glycosyltransferase activity"/>
    <property type="evidence" value="ECO:0007669"/>
    <property type="project" value="InterPro"/>
</dbReference>
<dbReference type="PANTHER" id="PTHR45947:SF3">
    <property type="entry name" value="SULFOQUINOVOSYL TRANSFERASE SQD2"/>
    <property type="match status" value="1"/>
</dbReference>
<dbReference type="Proteomes" id="UP000010953">
    <property type="component" value="Unassembled WGS sequence"/>
</dbReference>
<sequence>MATFFFMQGQNIELIVEGGKPMGGAVVATQVWMQALHELGHTIVLFRNEEDNRKIRPEFDWIKPYKIYDSKKGVPVLRYLYYRFPKLLKALREIKPDFVIESIPAWTAPFHAVLCKIAGSKQVIRIANDNMLDERIKLTHSTFEQIFISLGFRYCNYIMTQNTYQSQRLKMKYPGQKVIQLINPTVLDKAFLTPKKSPKGYIAWVANFRYQKNLKLLFEIAKLLQHEEFLVAGAPMYPLDQETANYLPKLETLPNVKFVGTIPRDGIMDFFKGAKFLLNTSRYEGFSNTFLEAMCTGTPILSNSNVNPDGIISSYMLGYIYSDPPSLLKLLDGLDHMVYSNLSKNCVKYLNEKHDHLTLGKKLLDFLEISSGHWVENEPM</sequence>
<reference evidence="2" key="1">
    <citation type="submission" date="2013-01" db="EMBL/GenBank/DDBJ databases">
        <title>Genome assembly of Mariniradius saccharolyticus AK6.</title>
        <authorList>
            <person name="Vaidya B."/>
            <person name="Khatri I."/>
            <person name="Tanuku N.R.S."/>
            <person name="Subramanian S."/>
            <person name="Pinnaka A."/>
        </authorList>
    </citation>
    <scope>NUCLEOTIDE SEQUENCE [LARGE SCALE GENOMIC DNA]</scope>
    <source>
        <strain evidence="2">AK6</strain>
    </source>
</reference>
<evidence type="ECO:0000259" key="1">
    <source>
        <dbReference type="Pfam" id="PF00534"/>
    </source>
</evidence>
<evidence type="ECO:0000313" key="3">
    <source>
        <dbReference type="Proteomes" id="UP000010953"/>
    </source>
</evidence>
<dbReference type="SUPFAM" id="SSF53756">
    <property type="entry name" value="UDP-Glycosyltransferase/glycogen phosphorylase"/>
    <property type="match status" value="1"/>
</dbReference>
<proteinExistence type="predicted"/>